<evidence type="ECO:0000256" key="2">
    <source>
        <dbReference type="ARBA" id="ARBA00022527"/>
    </source>
</evidence>
<dbReference type="InterPro" id="IPR011009">
    <property type="entry name" value="Kinase-like_dom_sf"/>
</dbReference>
<evidence type="ECO:0000256" key="4">
    <source>
        <dbReference type="ARBA" id="ARBA00022741"/>
    </source>
</evidence>
<keyword evidence="4 9" id="KW-0547">Nucleotide-binding</keyword>
<dbReference type="Gene3D" id="1.10.510.10">
    <property type="entry name" value="Transferase(Phosphotransferase) domain 1"/>
    <property type="match status" value="1"/>
</dbReference>
<dbReference type="Pfam" id="PF00069">
    <property type="entry name" value="Pkinase"/>
    <property type="match status" value="1"/>
</dbReference>
<dbReference type="InterPro" id="IPR051334">
    <property type="entry name" value="SRPK"/>
</dbReference>
<evidence type="ECO:0000256" key="1">
    <source>
        <dbReference type="ARBA" id="ARBA00012513"/>
    </source>
</evidence>
<feature type="domain" description="Protein kinase" evidence="10">
    <location>
        <begin position="78"/>
        <end position="430"/>
    </location>
</feature>
<keyword evidence="12" id="KW-1185">Reference proteome</keyword>
<dbReference type="SMART" id="SM00220">
    <property type="entry name" value="S_TKc"/>
    <property type="match status" value="1"/>
</dbReference>
<dbReference type="GO" id="GO:0050684">
    <property type="term" value="P:regulation of mRNA processing"/>
    <property type="evidence" value="ECO:0007669"/>
    <property type="project" value="TreeGrafter"/>
</dbReference>
<accession>A0AB34G194</accession>
<comment type="catalytic activity">
    <reaction evidence="7">
        <text>L-threonyl-[protein] + ATP = O-phospho-L-threonyl-[protein] + ADP + H(+)</text>
        <dbReference type="Rhea" id="RHEA:46608"/>
        <dbReference type="Rhea" id="RHEA-COMP:11060"/>
        <dbReference type="Rhea" id="RHEA-COMP:11605"/>
        <dbReference type="ChEBI" id="CHEBI:15378"/>
        <dbReference type="ChEBI" id="CHEBI:30013"/>
        <dbReference type="ChEBI" id="CHEBI:30616"/>
        <dbReference type="ChEBI" id="CHEBI:61977"/>
        <dbReference type="ChEBI" id="CHEBI:456216"/>
        <dbReference type="EC" id="2.7.11.1"/>
    </reaction>
</comment>
<keyword evidence="6 9" id="KW-0067">ATP-binding</keyword>
<evidence type="ECO:0000256" key="9">
    <source>
        <dbReference type="PROSITE-ProRule" id="PRU10141"/>
    </source>
</evidence>
<dbReference type="PANTHER" id="PTHR47634:SF9">
    <property type="entry name" value="PROTEIN KINASE DOMAIN-CONTAINING PROTEIN-RELATED"/>
    <property type="match status" value="1"/>
</dbReference>
<feature type="binding site" evidence="9">
    <location>
        <position position="107"/>
    </location>
    <ligand>
        <name>ATP</name>
        <dbReference type="ChEBI" id="CHEBI:30616"/>
    </ligand>
</feature>
<dbReference type="PROSITE" id="PS00107">
    <property type="entry name" value="PROTEIN_KINASE_ATP"/>
    <property type="match status" value="1"/>
</dbReference>
<evidence type="ECO:0000313" key="11">
    <source>
        <dbReference type="EMBL" id="KAJ6444045.1"/>
    </source>
</evidence>
<dbReference type="PROSITE" id="PS50011">
    <property type="entry name" value="PROTEIN_KINASE_DOM"/>
    <property type="match status" value="1"/>
</dbReference>
<evidence type="ECO:0000256" key="5">
    <source>
        <dbReference type="ARBA" id="ARBA00022777"/>
    </source>
</evidence>
<dbReference type="EMBL" id="JAQHRD010000002">
    <property type="protein sequence ID" value="KAJ6444045.1"/>
    <property type="molecule type" value="Genomic_DNA"/>
</dbReference>
<name>A0AB34G194_9HYPO</name>
<evidence type="ECO:0000256" key="3">
    <source>
        <dbReference type="ARBA" id="ARBA00022679"/>
    </source>
</evidence>
<comment type="caution">
    <text evidence="11">The sequence shown here is derived from an EMBL/GenBank/DDBJ whole genome shotgun (WGS) entry which is preliminary data.</text>
</comment>
<dbReference type="InterPro" id="IPR017441">
    <property type="entry name" value="Protein_kinase_ATP_BS"/>
</dbReference>
<evidence type="ECO:0000256" key="7">
    <source>
        <dbReference type="ARBA" id="ARBA00047899"/>
    </source>
</evidence>
<dbReference type="Proteomes" id="UP001163105">
    <property type="component" value="Unassembled WGS sequence"/>
</dbReference>
<sequence>MDTRIACGLLPSAAPRMASVLRWARALARKAPLAPLRFPSSGFTVIDSSVLLEEERFEGFAAGDFYPVNIGDVLASRYQVLGKLGFGSTSTVWLARNLVNQEHVALKVCTRDLADGHESKILEAIAKANPSHPGYRYVRTALETLQLERPGGGDHCCIVQRPMWDSWSDLVRWNDSGLFSEDLLKAGLRCLFLALDYLHSECRLVHTDIKADNILQGINDKRILEAFTQAELATPAPRKTVGGVTIYASRRFGLPRTFGEPVLSDFGAAVQGDLKRDHDAQPAVYRSPEVMLGTEWSYPVDIWNPGANEARNNTKKIWDLFEGRHLFHGNDPADQMYSTRAHLAEVIGLLGAPPVDLLRRGRRSREFFAEDGTWIADVRIPSGMSSSLDTCEMRLEGDSRKRFLGLVRGMLQWRPEDRKTAKQLLQDPWINS</sequence>
<dbReference type="Gene3D" id="3.30.200.20">
    <property type="entry name" value="Phosphorylase Kinase, domain 1"/>
    <property type="match status" value="1"/>
</dbReference>
<evidence type="ECO:0000256" key="8">
    <source>
        <dbReference type="ARBA" id="ARBA00048679"/>
    </source>
</evidence>
<keyword evidence="5 11" id="KW-0418">Kinase</keyword>
<organism evidence="11 12">
    <name type="scientific">Purpureocillium lavendulum</name>
    <dbReference type="NCBI Taxonomy" id="1247861"/>
    <lineage>
        <taxon>Eukaryota</taxon>
        <taxon>Fungi</taxon>
        <taxon>Dikarya</taxon>
        <taxon>Ascomycota</taxon>
        <taxon>Pezizomycotina</taxon>
        <taxon>Sordariomycetes</taxon>
        <taxon>Hypocreomycetidae</taxon>
        <taxon>Hypocreales</taxon>
        <taxon>Ophiocordycipitaceae</taxon>
        <taxon>Purpureocillium</taxon>
    </lineage>
</organism>
<dbReference type="GO" id="GO:0005524">
    <property type="term" value="F:ATP binding"/>
    <property type="evidence" value="ECO:0007669"/>
    <property type="project" value="UniProtKB-UniRule"/>
</dbReference>
<comment type="catalytic activity">
    <reaction evidence="8">
        <text>L-seryl-[protein] + ATP = O-phospho-L-seryl-[protein] + ADP + H(+)</text>
        <dbReference type="Rhea" id="RHEA:17989"/>
        <dbReference type="Rhea" id="RHEA-COMP:9863"/>
        <dbReference type="Rhea" id="RHEA-COMP:11604"/>
        <dbReference type="ChEBI" id="CHEBI:15378"/>
        <dbReference type="ChEBI" id="CHEBI:29999"/>
        <dbReference type="ChEBI" id="CHEBI:30616"/>
        <dbReference type="ChEBI" id="CHEBI:83421"/>
        <dbReference type="ChEBI" id="CHEBI:456216"/>
        <dbReference type="EC" id="2.7.11.1"/>
    </reaction>
</comment>
<keyword evidence="2" id="KW-0723">Serine/threonine-protein kinase</keyword>
<keyword evidence="3" id="KW-0808">Transferase</keyword>
<dbReference type="EC" id="2.7.11.1" evidence="1"/>
<dbReference type="InterPro" id="IPR000719">
    <property type="entry name" value="Prot_kinase_dom"/>
</dbReference>
<gene>
    <name evidence="11" type="primary">SRPK3</name>
    <name evidence="11" type="ORF">O9K51_02439</name>
</gene>
<dbReference type="GO" id="GO:0000245">
    <property type="term" value="P:spliceosomal complex assembly"/>
    <property type="evidence" value="ECO:0007669"/>
    <property type="project" value="TreeGrafter"/>
</dbReference>
<reference evidence="11" key="1">
    <citation type="submission" date="2023-01" db="EMBL/GenBank/DDBJ databases">
        <title>The growth and conidiation of Purpureocillium lavendulum are regulated by nitrogen source and histone H3K14 acetylation.</title>
        <authorList>
            <person name="Tang P."/>
            <person name="Han J."/>
            <person name="Zhang C."/>
            <person name="Tang P."/>
            <person name="Qi F."/>
            <person name="Zhang K."/>
            <person name="Liang L."/>
        </authorList>
    </citation>
    <scope>NUCLEOTIDE SEQUENCE</scope>
    <source>
        <strain evidence="11">YMF1.00683</strain>
    </source>
</reference>
<proteinExistence type="predicted"/>
<dbReference type="GO" id="GO:0004674">
    <property type="term" value="F:protein serine/threonine kinase activity"/>
    <property type="evidence" value="ECO:0007669"/>
    <property type="project" value="UniProtKB-KW"/>
</dbReference>
<evidence type="ECO:0000313" key="12">
    <source>
        <dbReference type="Proteomes" id="UP001163105"/>
    </source>
</evidence>
<dbReference type="PANTHER" id="PTHR47634">
    <property type="entry name" value="PROTEIN KINASE DOMAIN-CONTAINING PROTEIN-RELATED"/>
    <property type="match status" value="1"/>
</dbReference>
<dbReference type="SUPFAM" id="SSF56112">
    <property type="entry name" value="Protein kinase-like (PK-like)"/>
    <property type="match status" value="1"/>
</dbReference>
<protein>
    <recommendedName>
        <fullName evidence="1">non-specific serine/threonine protein kinase</fullName>
        <ecNumber evidence="1">2.7.11.1</ecNumber>
    </recommendedName>
</protein>
<dbReference type="AlphaFoldDB" id="A0AB34G194"/>
<evidence type="ECO:0000256" key="6">
    <source>
        <dbReference type="ARBA" id="ARBA00022840"/>
    </source>
</evidence>
<evidence type="ECO:0000259" key="10">
    <source>
        <dbReference type="PROSITE" id="PS50011"/>
    </source>
</evidence>